<evidence type="ECO:0008006" key="4">
    <source>
        <dbReference type="Google" id="ProtNLM"/>
    </source>
</evidence>
<feature type="compositionally biased region" description="Basic and acidic residues" evidence="1">
    <location>
        <begin position="1"/>
        <end position="10"/>
    </location>
</feature>
<gene>
    <name evidence="2" type="ORF">OS242_12005</name>
</gene>
<dbReference type="Proteomes" id="UP001208017">
    <property type="component" value="Unassembled WGS sequence"/>
</dbReference>
<protein>
    <recommendedName>
        <fullName evidence="4">DUF4025 domain-containing protein</fullName>
    </recommendedName>
</protein>
<dbReference type="EMBL" id="JAPMLT010000005">
    <property type="protein sequence ID" value="MCX7570690.1"/>
    <property type="molecule type" value="Genomic_DNA"/>
</dbReference>
<evidence type="ECO:0000256" key="1">
    <source>
        <dbReference type="SAM" id="MobiDB-lite"/>
    </source>
</evidence>
<proteinExistence type="predicted"/>
<evidence type="ECO:0000313" key="2">
    <source>
        <dbReference type="EMBL" id="MCX7570690.1"/>
    </source>
</evidence>
<name>A0ABT3X1C2_9BACL</name>
<dbReference type="RefSeq" id="WP_267151938.1">
    <property type="nucleotide sequence ID" value="NZ_JAPMLT010000005.1"/>
</dbReference>
<organism evidence="2 3">
    <name type="scientific">Tumebacillus lacus</name>
    <dbReference type="NCBI Taxonomy" id="2995335"/>
    <lineage>
        <taxon>Bacteria</taxon>
        <taxon>Bacillati</taxon>
        <taxon>Bacillota</taxon>
        <taxon>Bacilli</taxon>
        <taxon>Bacillales</taxon>
        <taxon>Alicyclobacillaceae</taxon>
        <taxon>Tumebacillus</taxon>
    </lineage>
</organism>
<feature type="region of interest" description="Disordered" evidence="1">
    <location>
        <begin position="1"/>
        <end position="68"/>
    </location>
</feature>
<keyword evidence="3" id="KW-1185">Reference proteome</keyword>
<comment type="caution">
    <text evidence="2">The sequence shown here is derived from an EMBL/GenBank/DDBJ whole genome shotgun (WGS) entry which is preliminary data.</text>
</comment>
<reference evidence="2 3" key="1">
    <citation type="submission" date="2022-11" db="EMBL/GenBank/DDBJ databases">
        <title>Study of microbial diversity in lake waters.</title>
        <authorList>
            <person name="Zhang J."/>
        </authorList>
    </citation>
    <scope>NUCLEOTIDE SEQUENCE [LARGE SCALE GENOMIC DNA]</scope>
    <source>
        <strain evidence="2 3">DT12</strain>
    </source>
</reference>
<accession>A0ABT3X1C2</accession>
<evidence type="ECO:0000313" key="3">
    <source>
        <dbReference type="Proteomes" id="UP001208017"/>
    </source>
</evidence>
<sequence>MSRNNKRDDNLNPLTHNDMKNHMLSGDEINVTTRGDQEDYEIDRIPGDSGGLKDSLVDLPTGKHKIQE</sequence>